<dbReference type="PANTHER" id="PTHR11260">
    <property type="entry name" value="GLUTATHIONE S-TRANSFERASE, GST, SUPERFAMILY, GST DOMAIN CONTAINING"/>
    <property type="match status" value="1"/>
</dbReference>
<accession>S8DKJ3</accession>
<dbReference type="Proteomes" id="UP000015453">
    <property type="component" value="Unassembled WGS sequence"/>
</dbReference>
<evidence type="ECO:0000256" key="5">
    <source>
        <dbReference type="RuleBase" id="RU369102"/>
    </source>
</evidence>
<gene>
    <name evidence="8" type="ORF">M569_14777</name>
</gene>
<dbReference type="GO" id="GO:0005829">
    <property type="term" value="C:cytosol"/>
    <property type="evidence" value="ECO:0007669"/>
    <property type="project" value="UniProtKB-SubCell"/>
</dbReference>
<dbReference type="PANTHER" id="PTHR11260:SF788">
    <property type="entry name" value="GLUTATHIONE TRANSFERASE"/>
    <property type="match status" value="1"/>
</dbReference>
<evidence type="ECO:0000256" key="2">
    <source>
        <dbReference type="ARBA" id="ARBA00022679"/>
    </source>
</evidence>
<dbReference type="FunFam" id="3.40.30.10:FF:000044">
    <property type="entry name" value="Glutathione S-transferase GSTU6"/>
    <property type="match status" value="1"/>
</dbReference>
<protein>
    <recommendedName>
        <fullName evidence="5">Glutathione S-transferase</fullName>
        <ecNumber evidence="5">2.5.1.18</ecNumber>
    </recommendedName>
</protein>
<dbReference type="PROSITE" id="PS50405">
    <property type="entry name" value="GST_CTER"/>
    <property type="match status" value="1"/>
</dbReference>
<dbReference type="Pfam" id="PF02798">
    <property type="entry name" value="GST_N"/>
    <property type="match status" value="1"/>
</dbReference>
<name>S8DKJ3_9LAMI</name>
<dbReference type="EMBL" id="AUSU01007884">
    <property type="protein sequence ID" value="EPS60027.1"/>
    <property type="molecule type" value="Genomic_DNA"/>
</dbReference>
<dbReference type="InterPro" id="IPR045073">
    <property type="entry name" value="Omega/Tau-like"/>
</dbReference>
<dbReference type="SUPFAM" id="SSF47616">
    <property type="entry name" value="GST C-terminal domain-like"/>
    <property type="match status" value="1"/>
</dbReference>
<evidence type="ECO:0000313" key="9">
    <source>
        <dbReference type="Proteomes" id="UP000015453"/>
    </source>
</evidence>
<dbReference type="OrthoDB" id="4951845at2759"/>
<comment type="catalytic activity">
    <reaction evidence="4 5">
        <text>RX + glutathione = an S-substituted glutathione + a halide anion + H(+)</text>
        <dbReference type="Rhea" id="RHEA:16437"/>
        <dbReference type="ChEBI" id="CHEBI:15378"/>
        <dbReference type="ChEBI" id="CHEBI:16042"/>
        <dbReference type="ChEBI" id="CHEBI:17792"/>
        <dbReference type="ChEBI" id="CHEBI:57925"/>
        <dbReference type="ChEBI" id="CHEBI:90779"/>
        <dbReference type="EC" id="2.5.1.18"/>
    </reaction>
</comment>
<dbReference type="InterPro" id="IPR036249">
    <property type="entry name" value="Thioredoxin-like_sf"/>
</dbReference>
<keyword evidence="9" id="KW-1185">Reference proteome</keyword>
<dbReference type="SUPFAM" id="SSF52833">
    <property type="entry name" value="Thioredoxin-like"/>
    <property type="match status" value="1"/>
</dbReference>
<proteinExistence type="inferred from homology"/>
<reference evidence="8 9" key="1">
    <citation type="journal article" date="2013" name="BMC Genomics">
        <title>The miniature genome of a carnivorous plant Genlisea aurea contains a low number of genes and short non-coding sequences.</title>
        <authorList>
            <person name="Leushkin E.V."/>
            <person name="Sutormin R.A."/>
            <person name="Nabieva E.R."/>
            <person name="Penin A.A."/>
            <person name="Kondrashov A.S."/>
            <person name="Logacheva M.D."/>
        </authorList>
    </citation>
    <scope>NUCLEOTIDE SEQUENCE [LARGE SCALE GENOMIC DNA]</scope>
</reference>
<dbReference type="InterPro" id="IPR010987">
    <property type="entry name" value="Glutathione-S-Trfase_C-like"/>
</dbReference>
<dbReference type="InterPro" id="IPR036282">
    <property type="entry name" value="Glutathione-S-Trfase_C_sf"/>
</dbReference>
<organism evidence="8 9">
    <name type="scientific">Genlisea aurea</name>
    <dbReference type="NCBI Taxonomy" id="192259"/>
    <lineage>
        <taxon>Eukaryota</taxon>
        <taxon>Viridiplantae</taxon>
        <taxon>Streptophyta</taxon>
        <taxon>Embryophyta</taxon>
        <taxon>Tracheophyta</taxon>
        <taxon>Spermatophyta</taxon>
        <taxon>Magnoliopsida</taxon>
        <taxon>eudicotyledons</taxon>
        <taxon>Gunneridae</taxon>
        <taxon>Pentapetalae</taxon>
        <taxon>asterids</taxon>
        <taxon>lamiids</taxon>
        <taxon>Lamiales</taxon>
        <taxon>Lentibulariaceae</taxon>
        <taxon>Genlisea</taxon>
    </lineage>
</organism>
<dbReference type="GO" id="GO:0004364">
    <property type="term" value="F:glutathione transferase activity"/>
    <property type="evidence" value="ECO:0007669"/>
    <property type="project" value="UniProtKB-UniRule"/>
</dbReference>
<dbReference type="EC" id="2.5.1.18" evidence="5"/>
<dbReference type="CDD" id="cd03058">
    <property type="entry name" value="GST_N_Tau"/>
    <property type="match status" value="1"/>
</dbReference>
<evidence type="ECO:0000256" key="4">
    <source>
        <dbReference type="ARBA" id="ARBA00047960"/>
    </source>
</evidence>
<keyword evidence="5" id="KW-0963">Cytoplasm</keyword>
<comment type="similarity">
    <text evidence="3">Belongs to the GST superfamily. Tau family.</text>
</comment>
<comment type="function">
    <text evidence="5">Is involved in the conjugation of reduced glutathione to a wide number of exogenous and endogenous hydrophobic electrophiles.</text>
</comment>
<evidence type="ECO:0000259" key="7">
    <source>
        <dbReference type="PROSITE" id="PS50405"/>
    </source>
</evidence>
<feature type="domain" description="GST C-terminal" evidence="7">
    <location>
        <begin position="93"/>
        <end position="223"/>
    </location>
</feature>
<dbReference type="Pfam" id="PF13410">
    <property type="entry name" value="GST_C_2"/>
    <property type="match status" value="1"/>
</dbReference>
<comment type="caution">
    <text evidence="8">The sequence shown here is derived from an EMBL/GenBank/DDBJ whole genome shotgun (WGS) entry which is preliminary data.</text>
</comment>
<dbReference type="Gene3D" id="3.40.30.10">
    <property type="entry name" value="Glutaredoxin"/>
    <property type="match status" value="1"/>
</dbReference>
<evidence type="ECO:0000259" key="6">
    <source>
        <dbReference type="PROSITE" id="PS50404"/>
    </source>
</evidence>
<dbReference type="InterPro" id="IPR040079">
    <property type="entry name" value="Glutathione_S-Trfase"/>
</dbReference>
<keyword evidence="1" id="KW-0216">Detoxification</keyword>
<dbReference type="Gene3D" id="1.20.1050.10">
    <property type="match status" value="1"/>
</dbReference>
<evidence type="ECO:0000256" key="3">
    <source>
        <dbReference type="ARBA" id="ARBA00025743"/>
    </source>
</evidence>
<dbReference type="AlphaFoldDB" id="S8DKJ3"/>
<dbReference type="SFLD" id="SFLDS00019">
    <property type="entry name" value="Glutathione_Transferase_(cytos"/>
    <property type="match status" value="1"/>
</dbReference>
<sequence length="229" mass="25345">MAAVTAAGDVKLLGLWASPFVMRARIALKIKSIEYEYQEEDLSNKSELLLNSNPVHKAVPVLIHRGRPVSESLVIIQYLDEVWPSEPQILPADPFHRARARFWASFVDEKWGPATRSILLTAEGEERKKRIEESREALGVLEEAFINGGGKFFGGESLGLVDIAAGSIVPWARVIGEIAGVNLIDGIKNPHLHDWARRFTSDSAVEDLSPEHRALAAYADKVFPKIATK</sequence>
<dbReference type="PROSITE" id="PS50404">
    <property type="entry name" value="GST_NTER"/>
    <property type="match status" value="1"/>
</dbReference>
<dbReference type="InterPro" id="IPR004045">
    <property type="entry name" value="Glutathione_S-Trfase_N"/>
</dbReference>
<keyword evidence="2 5" id="KW-0808">Transferase</keyword>
<evidence type="ECO:0000313" key="8">
    <source>
        <dbReference type="EMBL" id="EPS60027.1"/>
    </source>
</evidence>
<comment type="subcellular location">
    <subcellularLocation>
        <location evidence="5">Cytoplasm</location>
        <location evidence="5">Cytosol</location>
    </subcellularLocation>
</comment>
<evidence type="ECO:0000256" key="1">
    <source>
        <dbReference type="ARBA" id="ARBA00022575"/>
    </source>
</evidence>
<dbReference type="SFLD" id="SFLDG01152">
    <property type="entry name" value="Main.3:_Omega-_and_Tau-like"/>
    <property type="match status" value="1"/>
</dbReference>
<dbReference type="GO" id="GO:0009407">
    <property type="term" value="P:toxin catabolic process"/>
    <property type="evidence" value="ECO:0007669"/>
    <property type="project" value="UniProtKB-ARBA"/>
</dbReference>
<dbReference type="InterPro" id="IPR045074">
    <property type="entry name" value="GST_C_Tau"/>
</dbReference>
<dbReference type="GO" id="GO:0006749">
    <property type="term" value="P:glutathione metabolic process"/>
    <property type="evidence" value="ECO:0007669"/>
    <property type="project" value="InterPro"/>
</dbReference>
<feature type="domain" description="GST N-terminal" evidence="6">
    <location>
        <begin position="8"/>
        <end position="87"/>
    </location>
</feature>
<dbReference type="CDD" id="cd03185">
    <property type="entry name" value="GST_C_Tau"/>
    <property type="match status" value="1"/>
</dbReference>
<dbReference type="FunFam" id="1.20.1050.10:FF:000016">
    <property type="entry name" value="Glutathione S-transferase U9"/>
    <property type="match status" value="1"/>
</dbReference>
<dbReference type="SFLD" id="SFLDG00358">
    <property type="entry name" value="Main_(cytGST)"/>
    <property type="match status" value="1"/>
</dbReference>